<reference evidence="1" key="2">
    <citation type="submission" date="2018-03" db="EMBL/GenBank/DDBJ databases">
        <title>The Triticum urartu genome reveals the dynamic nature of wheat genome evolution.</title>
        <authorList>
            <person name="Ling H."/>
            <person name="Ma B."/>
            <person name="Shi X."/>
            <person name="Liu H."/>
            <person name="Dong L."/>
            <person name="Sun H."/>
            <person name="Cao Y."/>
            <person name="Gao Q."/>
            <person name="Zheng S."/>
            <person name="Li Y."/>
            <person name="Yu Y."/>
            <person name="Du H."/>
            <person name="Qi M."/>
            <person name="Li Y."/>
            <person name="Yu H."/>
            <person name="Cui Y."/>
            <person name="Wang N."/>
            <person name="Chen C."/>
            <person name="Wu H."/>
            <person name="Zhao Y."/>
            <person name="Zhang J."/>
            <person name="Li Y."/>
            <person name="Zhou W."/>
            <person name="Zhang B."/>
            <person name="Hu W."/>
            <person name="Eijk M."/>
            <person name="Tang J."/>
            <person name="Witsenboer H."/>
            <person name="Zhao S."/>
            <person name="Li Z."/>
            <person name="Zhang A."/>
            <person name="Wang D."/>
            <person name="Liang C."/>
        </authorList>
    </citation>
    <scope>NUCLEOTIDE SEQUENCE [LARGE SCALE GENOMIC DNA]</scope>
    <source>
        <strain evidence="1">cv. G1812</strain>
    </source>
</reference>
<dbReference type="Proteomes" id="UP000015106">
    <property type="component" value="Chromosome 4"/>
</dbReference>
<reference evidence="2" key="1">
    <citation type="journal article" date="2013" name="Nature">
        <title>Draft genome of the wheat A-genome progenitor Triticum urartu.</title>
        <authorList>
            <person name="Ling H.Q."/>
            <person name="Zhao S."/>
            <person name="Liu D."/>
            <person name="Wang J."/>
            <person name="Sun H."/>
            <person name="Zhang C."/>
            <person name="Fan H."/>
            <person name="Li D."/>
            <person name="Dong L."/>
            <person name="Tao Y."/>
            <person name="Gao C."/>
            <person name="Wu H."/>
            <person name="Li Y."/>
            <person name="Cui Y."/>
            <person name="Guo X."/>
            <person name="Zheng S."/>
            <person name="Wang B."/>
            <person name="Yu K."/>
            <person name="Liang Q."/>
            <person name="Yang W."/>
            <person name="Lou X."/>
            <person name="Chen J."/>
            <person name="Feng M."/>
            <person name="Jian J."/>
            <person name="Zhang X."/>
            <person name="Luo G."/>
            <person name="Jiang Y."/>
            <person name="Liu J."/>
            <person name="Wang Z."/>
            <person name="Sha Y."/>
            <person name="Zhang B."/>
            <person name="Wu H."/>
            <person name="Tang D."/>
            <person name="Shen Q."/>
            <person name="Xue P."/>
            <person name="Zou S."/>
            <person name="Wang X."/>
            <person name="Liu X."/>
            <person name="Wang F."/>
            <person name="Yang Y."/>
            <person name="An X."/>
            <person name="Dong Z."/>
            <person name="Zhang K."/>
            <person name="Zhang X."/>
            <person name="Luo M.C."/>
            <person name="Dvorak J."/>
            <person name="Tong Y."/>
            <person name="Wang J."/>
            <person name="Yang H."/>
            <person name="Li Z."/>
            <person name="Wang D."/>
            <person name="Zhang A."/>
            <person name="Wang J."/>
        </authorList>
    </citation>
    <scope>NUCLEOTIDE SEQUENCE</scope>
    <source>
        <strain evidence="2">cv. G1812</strain>
    </source>
</reference>
<keyword evidence="2" id="KW-1185">Reference proteome</keyword>
<reference evidence="1" key="3">
    <citation type="submission" date="2022-06" db="UniProtKB">
        <authorList>
            <consortium name="EnsemblPlants"/>
        </authorList>
    </citation>
    <scope>IDENTIFICATION</scope>
</reference>
<sequence length="35" mass="3900">MVINGLLLTSTQLASNRRHVLTIVTSSVRNYLSLK</sequence>
<name>A0A8R7Q4C5_TRIUA</name>
<accession>A0A8R7Q4C5</accession>
<evidence type="ECO:0000313" key="2">
    <source>
        <dbReference type="Proteomes" id="UP000015106"/>
    </source>
</evidence>
<evidence type="ECO:0000313" key="1">
    <source>
        <dbReference type="EnsemblPlants" id="TuG1812G0400002477.01.T01.cds318372"/>
    </source>
</evidence>
<dbReference type="Gramene" id="TuG1812G0400002477.01.T01">
    <property type="protein sequence ID" value="TuG1812G0400002477.01.T01.cds318372"/>
    <property type="gene ID" value="TuG1812G0400002477.01"/>
</dbReference>
<dbReference type="EnsemblPlants" id="TuG1812G0400002477.01.T01">
    <property type="protein sequence ID" value="TuG1812G0400002477.01.T01.cds318372"/>
    <property type="gene ID" value="TuG1812G0400002477.01"/>
</dbReference>
<dbReference type="AlphaFoldDB" id="A0A8R7Q4C5"/>
<organism evidence="1 2">
    <name type="scientific">Triticum urartu</name>
    <name type="common">Red wild einkorn</name>
    <name type="synonym">Crithodium urartu</name>
    <dbReference type="NCBI Taxonomy" id="4572"/>
    <lineage>
        <taxon>Eukaryota</taxon>
        <taxon>Viridiplantae</taxon>
        <taxon>Streptophyta</taxon>
        <taxon>Embryophyta</taxon>
        <taxon>Tracheophyta</taxon>
        <taxon>Spermatophyta</taxon>
        <taxon>Magnoliopsida</taxon>
        <taxon>Liliopsida</taxon>
        <taxon>Poales</taxon>
        <taxon>Poaceae</taxon>
        <taxon>BOP clade</taxon>
        <taxon>Pooideae</taxon>
        <taxon>Triticodae</taxon>
        <taxon>Triticeae</taxon>
        <taxon>Triticinae</taxon>
        <taxon>Triticum</taxon>
    </lineage>
</organism>
<protein>
    <submittedName>
        <fullName evidence="1">Uncharacterized protein</fullName>
    </submittedName>
</protein>
<proteinExistence type="predicted"/>